<keyword evidence="2 10" id="KW-0812">Transmembrane</keyword>
<evidence type="ECO:0000256" key="6">
    <source>
        <dbReference type="ARBA" id="ARBA00023136"/>
    </source>
</evidence>
<evidence type="ECO:0000256" key="10">
    <source>
        <dbReference type="SAM" id="Phobius"/>
    </source>
</evidence>
<evidence type="ECO:0000256" key="7">
    <source>
        <dbReference type="PROSITE-ProRule" id="PRU00339"/>
    </source>
</evidence>
<keyword evidence="7" id="KW-0802">TPR repeat</keyword>
<feature type="transmembrane region" description="Helical" evidence="10">
    <location>
        <begin position="1043"/>
        <end position="1065"/>
    </location>
</feature>
<keyword evidence="14" id="KW-1185">Reference proteome</keyword>
<dbReference type="PROSITE" id="PS50005">
    <property type="entry name" value="TPR"/>
    <property type="match status" value="2"/>
</dbReference>
<feature type="region of interest" description="Disordered" evidence="9">
    <location>
        <begin position="904"/>
        <end position="931"/>
    </location>
</feature>
<reference evidence="13 14" key="1">
    <citation type="submission" date="2024-02" db="EMBL/GenBank/DDBJ databases">
        <authorList>
            <person name="Chen Y."/>
            <person name="Shah S."/>
            <person name="Dougan E. K."/>
            <person name="Thang M."/>
            <person name="Chan C."/>
        </authorList>
    </citation>
    <scope>NUCLEOTIDE SEQUENCE [LARGE SCALE GENOMIC DNA]</scope>
</reference>
<keyword evidence="6 10" id="KW-0472">Membrane</keyword>
<dbReference type="InterPro" id="IPR011527">
    <property type="entry name" value="ABC1_TM_dom"/>
</dbReference>
<feature type="transmembrane region" description="Helical" evidence="10">
    <location>
        <begin position="1138"/>
        <end position="1155"/>
    </location>
</feature>
<dbReference type="SMART" id="SM00028">
    <property type="entry name" value="TPR"/>
    <property type="match status" value="10"/>
</dbReference>
<dbReference type="SUPFAM" id="SSF90123">
    <property type="entry name" value="ABC transporter transmembrane region"/>
    <property type="match status" value="1"/>
</dbReference>
<dbReference type="Pfam" id="PF00005">
    <property type="entry name" value="ABC_tran"/>
    <property type="match status" value="1"/>
</dbReference>
<evidence type="ECO:0000313" key="13">
    <source>
        <dbReference type="EMBL" id="CAK9043862.1"/>
    </source>
</evidence>
<dbReference type="PANTHER" id="PTHR24221:SF503">
    <property type="entry name" value="MITOCHONDRIAL POTASSIUM CHANNEL ATP-BINDING SUBUNIT"/>
    <property type="match status" value="1"/>
</dbReference>
<proteinExistence type="predicted"/>
<keyword evidence="4" id="KW-0067">ATP-binding</keyword>
<dbReference type="Proteomes" id="UP001642484">
    <property type="component" value="Unassembled WGS sequence"/>
</dbReference>
<dbReference type="SMART" id="SM00382">
    <property type="entry name" value="AAA"/>
    <property type="match status" value="1"/>
</dbReference>
<evidence type="ECO:0000256" key="8">
    <source>
        <dbReference type="SAM" id="Coils"/>
    </source>
</evidence>
<keyword evidence="8" id="KW-0175">Coiled coil</keyword>
<dbReference type="PROSITE" id="PS00211">
    <property type="entry name" value="ABC_TRANSPORTER_1"/>
    <property type="match status" value="1"/>
</dbReference>
<accession>A0ABP0LZA0</accession>
<dbReference type="InterPro" id="IPR027417">
    <property type="entry name" value="P-loop_NTPase"/>
</dbReference>
<dbReference type="PROSITE" id="PS50929">
    <property type="entry name" value="ABC_TM1F"/>
    <property type="match status" value="1"/>
</dbReference>
<feature type="repeat" description="TPR" evidence="7">
    <location>
        <begin position="670"/>
        <end position="703"/>
    </location>
</feature>
<dbReference type="SUPFAM" id="SSF52540">
    <property type="entry name" value="P-loop containing nucleoside triphosphate hydrolases"/>
    <property type="match status" value="1"/>
</dbReference>
<comment type="subcellular location">
    <subcellularLocation>
        <location evidence="1">Membrane</location>
        <topology evidence="1">Multi-pass membrane protein</topology>
    </subcellularLocation>
</comment>
<dbReference type="Gene3D" id="3.40.50.300">
    <property type="entry name" value="P-loop containing nucleotide triphosphate hydrolases"/>
    <property type="match status" value="1"/>
</dbReference>
<dbReference type="InterPro" id="IPR036640">
    <property type="entry name" value="ABC1_TM_sf"/>
</dbReference>
<evidence type="ECO:0000259" key="11">
    <source>
        <dbReference type="PROSITE" id="PS50893"/>
    </source>
</evidence>
<evidence type="ECO:0000256" key="4">
    <source>
        <dbReference type="ARBA" id="ARBA00022840"/>
    </source>
</evidence>
<dbReference type="PROSITE" id="PS50293">
    <property type="entry name" value="TPR_REGION"/>
    <property type="match status" value="1"/>
</dbReference>
<dbReference type="InterPro" id="IPR039421">
    <property type="entry name" value="Type_1_exporter"/>
</dbReference>
<sequence length="1566" mass="170713">MAQFDISSAQQLSLIEFRGNNSSYSVVNECLLAAKHDLIRLEVEEVIWGFKSAGDPPAVPVFATEFKPGDVKSVTGPFNEQRAIATEVFAKLWNYRDQAAGAGGRLVAKLLLQGISRAAWPSKVKWTSVKGDIDQALSGRSVPLRASSRPRTRLPNSAAPKGLQWNELVKNKAVLPFLACLACSSRRKALPAQLDSKRPVVIAKQSRDAAEDVDLEADDKKAEDAAEQVVEAEAPQAADWQEHWRNGAKHQAAGEHQAALKDFELVLGCLRDAGLTNSFEFAKTEMSIGVAQAEEGHFAAALESYESAQEIFGQLQRLRSKNGARLLANIAITKAKVFEDRKEVVAAFSTALEAFTEQKLLESKEGVRLLIEAGKALEELERFAEALDHYKTARDTLERARALGSLMGIEVLEKMSDAQFELDDLEGAESNLVMAVAKKDAKGALDSAEGAALLQKLGDLQVELNGYEEALTSYRSARQILEDRNGLKGFSAACLLANMATLEAASKPAQALEGFEEARKLFLEAEAIDTEEGADLLVNLANQHVKAGEADLALRHLRHAQEVFQTKDLLNSMSGVKLWMNFGLAFMQKEGDSTAPSAFEETRDALGKAWKVLEANAGTETLLAVELNALMAQASIRAGNFEAALADLERGRALIQRHGGRGFQDTEAAAEVFYNLGVCYSEMEDLDQAIESFESAASSLKAQGPLSSSFATEVCGALADAYFEAEDTSKAVETYELACQSEEAYDGDETTLALLLTKRGLALAELDDLEDALKDHEQARSVAEEGDFLQTGLGADILVNMGIAKAKGQLLEEAVADFEVALEILEENEMLETEMGARVLQNLSIVRCQDVRGITAGRGWPLVSGWLRRSFEEALLDSTRLDSRIRFIGRLVTDREVSSSVATRWGGGKRLGGQPKGVTAETNARQRDPGFGHHLRRCVRSKELVEVWRRSDPSIWRKSSFTTFGPKDAGKGEGRWVIPRLWQEFRDQAQPHLLIPATLISMSLAGTASLRAFLTGRLLDTAINIAGTGTTDAIHALAPIAGFYFAAALYGYFANVVQGILFALARWRMSMQMRRKLFKALMRQEVAFFEKNSSGGLVSRLTNDTDQLQNVLNRAPENLVTNLVRLVVSLVLMAKQHLLLTVISVAPLPLAFFLVKKTGEVVGRYGALQNDALARVNGVASEAITNVRAVQLAGGEETETQEYGKATQSYLEVIQQTLYKETALRFTSSLVNDALTDVPLLCLSCLFIARGELTMGQFYTYRTLLWSYRRGFRELSELFTGMARAEAVSKRYFDLTDREPSVRTKPDAIHLPRSAVSGQLELHGVGFRYAGAEEDCWAIRNVSFGVKPGEVVALVGASGAGKSTLLKLCARLADPQEGSVRIDGHDLRDIDLKDVRRCLGVVDQDPALFDRTVVDNVAYGCDFANDKEEAERVRAALGAAQATSFVEALPAEKLLGERGSALSGGQRQRLAIARAIARGAPVLLMDEPTSALDGESEEAVASTLTQLASEGHAVLVAAHRLRTVARAHRIVVLDGGTVVEEGKREDLLAAPDSRYRAIIEPSMRID</sequence>
<evidence type="ECO:0000256" key="5">
    <source>
        <dbReference type="ARBA" id="ARBA00022989"/>
    </source>
</evidence>
<feature type="compositionally biased region" description="Gly residues" evidence="9">
    <location>
        <begin position="905"/>
        <end position="915"/>
    </location>
</feature>
<comment type="caution">
    <text evidence="13">The sequence shown here is derived from an EMBL/GenBank/DDBJ whole genome shotgun (WGS) entry which is preliminary data.</text>
</comment>
<dbReference type="InterPro" id="IPR003439">
    <property type="entry name" value="ABC_transporter-like_ATP-bd"/>
</dbReference>
<keyword evidence="5 10" id="KW-1133">Transmembrane helix</keyword>
<dbReference type="Gene3D" id="1.20.1560.10">
    <property type="entry name" value="ABC transporter type 1, transmembrane domain"/>
    <property type="match status" value="1"/>
</dbReference>
<evidence type="ECO:0000313" key="14">
    <source>
        <dbReference type="Proteomes" id="UP001642484"/>
    </source>
</evidence>
<name>A0ABP0LZA0_9DINO</name>
<dbReference type="Pfam" id="PF13181">
    <property type="entry name" value="TPR_8"/>
    <property type="match status" value="1"/>
</dbReference>
<feature type="repeat" description="TPR" evidence="7">
    <location>
        <begin position="451"/>
        <end position="484"/>
    </location>
</feature>
<dbReference type="Pfam" id="PF00664">
    <property type="entry name" value="ABC_membrane"/>
    <property type="match status" value="1"/>
</dbReference>
<feature type="domain" description="ABC transporter" evidence="11">
    <location>
        <begin position="1320"/>
        <end position="1560"/>
    </location>
</feature>
<feature type="domain" description="ABC transmembrane type-1" evidence="12">
    <location>
        <begin position="997"/>
        <end position="1284"/>
    </location>
</feature>
<feature type="coiled-coil region" evidence="8">
    <location>
        <begin position="759"/>
        <end position="828"/>
    </location>
</feature>
<evidence type="ECO:0000256" key="2">
    <source>
        <dbReference type="ARBA" id="ARBA00022692"/>
    </source>
</evidence>
<dbReference type="SUPFAM" id="SSF48452">
    <property type="entry name" value="TPR-like"/>
    <property type="match status" value="3"/>
</dbReference>
<dbReference type="PROSITE" id="PS50893">
    <property type="entry name" value="ABC_TRANSPORTER_2"/>
    <property type="match status" value="1"/>
</dbReference>
<dbReference type="InterPro" id="IPR019734">
    <property type="entry name" value="TPR_rpt"/>
</dbReference>
<gene>
    <name evidence="13" type="ORF">CCMP2556_LOCUS23166</name>
</gene>
<dbReference type="PANTHER" id="PTHR24221">
    <property type="entry name" value="ATP-BINDING CASSETTE SUB-FAMILY B"/>
    <property type="match status" value="1"/>
</dbReference>
<keyword evidence="3" id="KW-0547">Nucleotide-binding</keyword>
<dbReference type="EMBL" id="CAXAMN010014625">
    <property type="protein sequence ID" value="CAK9043862.1"/>
    <property type="molecule type" value="Genomic_DNA"/>
</dbReference>
<dbReference type="InterPro" id="IPR003593">
    <property type="entry name" value="AAA+_ATPase"/>
</dbReference>
<evidence type="ECO:0000256" key="3">
    <source>
        <dbReference type="ARBA" id="ARBA00022741"/>
    </source>
</evidence>
<protein>
    <submittedName>
        <fullName evidence="13">Uncharacterized protein</fullName>
    </submittedName>
</protein>
<dbReference type="Gene3D" id="1.25.40.10">
    <property type="entry name" value="Tetratricopeptide repeat domain"/>
    <property type="match status" value="4"/>
</dbReference>
<evidence type="ECO:0000256" key="1">
    <source>
        <dbReference type="ARBA" id="ARBA00004141"/>
    </source>
</evidence>
<dbReference type="InterPro" id="IPR011990">
    <property type="entry name" value="TPR-like_helical_dom_sf"/>
</dbReference>
<dbReference type="InterPro" id="IPR017871">
    <property type="entry name" value="ABC_transporter-like_CS"/>
</dbReference>
<dbReference type="CDD" id="cd07346">
    <property type="entry name" value="ABC_6TM_exporters"/>
    <property type="match status" value="1"/>
</dbReference>
<evidence type="ECO:0000259" key="12">
    <source>
        <dbReference type="PROSITE" id="PS50929"/>
    </source>
</evidence>
<evidence type="ECO:0000256" key="9">
    <source>
        <dbReference type="SAM" id="MobiDB-lite"/>
    </source>
</evidence>
<organism evidence="13 14">
    <name type="scientific">Durusdinium trenchii</name>
    <dbReference type="NCBI Taxonomy" id="1381693"/>
    <lineage>
        <taxon>Eukaryota</taxon>
        <taxon>Sar</taxon>
        <taxon>Alveolata</taxon>
        <taxon>Dinophyceae</taxon>
        <taxon>Suessiales</taxon>
        <taxon>Symbiodiniaceae</taxon>
        <taxon>Durusdinium</taxon>
    </lineage>
</organism>